<name>A0AAW7HET6_9PSED</name>
<dbReference type="PANTHER" id="PTHR36511:SF4">
    <property type="entry name" value="ANTITOXIN MQSA"/>
    <property type="match status" value="1"/>
</dbReference>
<proteinExistence type="predicted"/>
<accession>A0AAW7HET6</accession>
<evidence type="ECO:0000313" key="6">
    <source>
        <dbReference type="Proteomes" id="UP001165439"/>
    </source>
</evidence>
<evidence type="ECO:0000256" key="2">
    <source>
        <dbReference type="ARBA" id="ARBA00023125"/>
    </source>
</evidence>
<dbReference type="CDD" id="cd00093">
    <property type="entry name" value="HTH_XRE"/>
    <property type="match status" value="1"/>
</dbReference>
<organism evidence="5 6">
    <name type="scientific">Pseudomonas alloputida</name>
    <dbReference type="NCBI Taxonomy" id="1940621"/>
    <lineage>
        <taxon>Bacteria</taxon>
        <taxon>Pseudomonadati</taxon>
        <taxon>Pseudomonadota</taxon>
        <taxon>Gammaproteobacteria</taxon>
        <taxon>Pseudomonadales</taxon>
        <taxon>Pseudomonadaceae</taxon>
        <taxon>Pseudomonas</taxon>
    </lineage>
</organism>
<keyword evidence="2" id="KW-0238">DNA-binding</keyword>
<dbReference type="InterPro" id="IPR010982">
    <property type="entry name" value="Lambda_DNA-bd_dom_sf"/>
</dbReference>
<dbReference type="SMART" id="SM00530">
    <property type="entry name" value="HTH_XRE"/>
    <property type="match status" value="1"/>
</dbReference>
<comment type="caution">
    <text evidence="5">The sequence shown here is derived from an EMBL/GenBank/DDBJ whole genome shotgun (WGS) entry which is preliminary data.</text>
</comment>
<protein>
    <submittedName>
        <fullName evidence="5">Helix-turn-helix domain-containing protein</fullName>
    </submittedName>
</protein>
<dbReference type="Pfam" id="PF01381">
    <property type="entry name" value="HTH_3"/>
    <property type="match status" value="1"/>
</dbReference>
<dbReference type="Proteomes" id="UP001165439">
    <property type="component" value="Unassembled WGS sequence"/>
</dbReference>
<dbReference type="SUPFAM" id="SSF47413">
    <property type="entry name" value="lambda repressor-like DNA-binding domains"/>
    <property type="match status" value="1"/>
</dbReference>
<dbReference type="PANTHER" id="PTHR36511">
    <property type="entry name" value="MERR FAMILY BACTERIAL REGULATORY PROTEIN"/>
    <property type="match status" value="1"/>
</dbReference>
<evidence type="ECO:0000256" key="3">
    <source>
        <dbReference type="ARBA" id="ARBA00023163"/>
    </source>
</evidence>
<dbReference type="Gene3D" id="1.10.260.40">
    <property type="entry name" value="lambda repressor-like DNA-binding domains"/>
    <property type="match status" value="1"/>
</dbReference>
<evidence type="ECO:0000313" key="5">
    <source>
        <dbReference type="EMBL" id="MDM3952064.1"/>
    </source>
</evidence>
<evidence type="ECO:0000256" key="1">
    <source>
        <dbReference type="ARBA" id="ARBA00023015"/>
    </source>
</evidence>
<dbReference type="PROSITE" id="PS50943">
    <property type="entry name" value="HTH_CROC1"/>
    <property type="match status" value="1"/>
</dbReference>
<dbReference type="InterPro" id="IPR052359">
    <property type="entry name" value="HTH-type_reg/antitoxin"/>
</dbReference>
<sequence>MMTSKKTISARDAERNIGDELLQAIRDVKSGKYGAKYRVEANDIVKARLKSGLSQAQFAAALRISSRTLQQWEQGRRQPSGAAETLLKIVSRHPEVLREVAGA</sequence>
<keyword evidence="3" id="KW-0804">Transcription</keyword>
<dbReference type="AlphaFoldDB" id="A0AAW7HET6"/>
<dbReference type="EMBL" id="JAJSRF020000001">
    <property type="protein sequence ID" value="MDM3952064.1"/>
    <property type="molecule type" value="Genomic_DNA"/>
</dbReference>
<gene>
    <name evidence="5" type="ORF">LU674_006845</name>
</gene>
<dbReference type="InterPro" id="IPR001387">
    <property type="entry name" value="Cro/C1-type_HTH"/>
</dbReference>
<reference evidence="5" key="1">
    <citation type="submission" date="2023-06" db="EMBL/GenBank/DDBJ databases">
        <title>MBL-encoding genomic islands in Pseudomonas spp. in Poland.</title>
        <authorList>
            <person name="Urbanowicz P."/>
            <person name="Izdebski R."/>
            <person name="Biedrzycka M."/>
            <person name="Gniadkowski M."/>
        </authorList>
    </citation>
    <scope>NUCLEOTIDE SEQUENCE</scope>
    <source>
        <strain evidence="5">NMI5768_13</strain>
    </source>
</reference>
<dbReference type="RefSeq" id="WP_232891777.1">
    <property type="nucleotide sequence ID" value="NZ_JAJSRL010000131.1"/>
</dbReference>
<dbReference type="GO" id="GO:0003677">
    <property type="term" value="F:DNA binding"/>
    <property type="evidence" value="ECO:0007669"/>
    <property type="project" value="UniProtKB-KW"/>
</dbReference>
<evidence type="ECO:0000259" key="4">
    <source>
        <dbReference type="PROSITE" id="PS50943"/>
    </source>
</evidence>
<feature type="domain" description="HTH cro/C1-type" evidence="4">
    <location>
        <begin position="44"/>
        <end position="80"/>
    </location>
</feature>
<keyword evidence="1" id="KW-0805">Transcription regulation</keyword>